<dbReference type="SMART" id="SM00343">
    <property type="entry name" value="ZnF_C2HC"/>
    <property type="match status" value="1"/>
</dbReference>
<feature type="compositionally biased region" description="Basic and acidic residues" evidence="2">
    <location>
        <begin position="36"/>
        <end position="60"/>
    </location>
</feature>
<evidence type="ECO:0000256" key="2">
    <source>
        <dbReference type="SAM" id="MobiDB-lite"/>
    </source>
</evidence>
<feature type="compositionally biased region" description="Low complexity" evidence="2">
    <location>
        <begin position="1"/>
        <end position="11"/>
    </location>
</feature>
<dbReference type="Pfam" id="PF22936">
    <property type="entry name" value="Pol_BBD"/>
    <property type="match status" value="1"/>
</dbReference>
<dbReference type="InterPro" id="IPR057670">
    <property type="entry name" value="SH3_retrovirus"/>
</dbReference>
<reference evidence="4" key="1">
    <citation type="journal article" date="2023" name="bioRxiv">
        <title>Improved chromosome-level genome assembly for marigold (Tagetes erecta).</title>
        <authorList>
            <person name="Jiang F."/>
            <person name="Yuan L."/>
            <person name="Wang S."/>
            <person name="Wang H."/>
            <person name="Xu D."/>
            <person name="Wang A."/>
            <person name="Fan W."/>
        </authorList>
    </citation>
    <scope>NUCLEOTIDE SEQUENCE</scope>
    <source>
        <strain evidence="4">WSJ</strain>
        <tissue evidence="4">Leaf</tissue>
    </source>
</reference>
<organism evidence="4 5">
    <name type="scientific">Tagetes erecta</name>
    <name type="common">African marigold</name>
    <dbReference type="NCBI Taxonomy" id="13708"/>
    <lineage>
        <taxon>Eukaryota</taxon>
        <taxon>Viridiplantae</taxon>
        <taxon>Streptophyta</taxon>
        <taxon>Embryophyta</taxon>
        <taxon>Tracheophyta</taxon>
        <taxon>Spermatophyta</taxon>
        <taxon>Magnoliopsida</taxon>
        <taxon>eudicotyledons</taxon>
        <taxon>Gunneridae</taxon>
        <taxon>Pentapetalae</taxon>
        <taxon>asterids</taxon>
        <taxon>campanulids</taxon>
        <taxon>Asterales</taxon>
        <taxon>Asteraceae</taxon>
        <taxon>Asteroideae</taxon>
        <taxon>Heliantheae alliance</taxon>
        <taxon>Tageteae</taxon>
        <taxon>Tagetes</taxon>
    </lineage>
</organism>
<evidence type="ECO:0000259" key="3">
    <source>
        <dbReference type="PROSITE" id="PS50158"/>
    </source>
</evidence>
<keyword evidence="1" id="KW-0862">Zinc</keyword>
<dbReference type="Pfam" id="PF25597">
    <property type="entry name" value="SH3_retrovirus"/>
    <property type="match status" value="1"/>
</dbReference>
<dbReference type="Proteomes" id="UP001229421">
    <property type="component" value="Unassembled WGS sequence"/>
</dbReference>
<name>A0AAD8JMY9_TARER</name>
<dbReference type="InterPro" id="IPR001878">
    <property type="entry name" value="Znf_CCHC"/>
</dbReference>
<dbReference type="Pfam" id="PF13976">
    <property type="entry name" value="gag_pre-integrs"/>
    <property type="match status" value="1"/>
</dbReference>
<dbReference type="SUPFAM" id="SSF57756">
    <property type="entry name" value="Retrovirus zinc finger-like domains"/>
    <property type="match status" value="1"/>
</dbReference>
<keyword evidence="1" id="KW-0863">Zinc-finger</keyword>
<protein>
    <recommendedName>
        <fullName evidence="3">CCHC-type domain-containing protein</fullName>
    </recommendedName>
</protein>
<keyword evidence="1" id="KW-0479">Metal-binding</keyword>
<dbReference type="InterPro" id="IPR025724">
    <property type="entry name" value="GAG-pre-integrase_dom"/>
</dbReference>
<feature type="region of interest" description="Disordered" evidence="2">
    <location>
        <begin position="1"/>
        <end position="74"/>
    </location>
</feature>
<dbReference type="GO" id="GO:0003676">
    <property type="term" value="F:nucleic acid binding"/>
    <property type="evidence" value="ECO:0007669"/>
    <property type="project" value="InterPro"/>
</dbReference>
<dbReference type="InterPro" id="IPR036875">
    <property type="entry name" value="Znf_CCHC_sf"/>
</dbReference>
<feature type="region of interest" description="Disordered" evidence="2">
    <location>
        <begin position="392"/>
        <end position="424"/>
    </location>
</feature>
<feature type="domain" description="CCHC-type" evidence="3">
    <location>
        <begin position="76"/>
        <end position="91"/>
    </location>
</feature>
<evidence type="ECO:0000313" key="5">
    <source>
        <dbReference type="Proteomes" id="UP001229421"/>
    </source>
</evidence>
<dbReference type="GO" id="GO:0008270">
    <property type="term" value="F:zinc ion binding"/>
    <property type="evidence" value="ECO:0007669"/>
    <property type="project" value="UniProtKB-KW"/>
</dbReference>
<proteinExistence type="predicted"/>
<dbReference type="Pfam" id="PF00098">
    <property type="entry name" value="zf-CCHC"/>
    <property type="match status" value="1"/>
</dbReference>
<keyword evidence="5" id="KW-1185">Reference proteome</keyword>
<evidence type="ECO:0000313" key="4">
    <source>
        <dbReference type="EMBL" id="KAK1406718.1"/>
    </source>
</evidence>
<dbReference type="PROSITE" id="PS50158">
    <property type="entry name" value="ZF_CCHC"/>
    <property type="match status" value="1"/>
</dbReference>
<dbReference type="InterPro" id="IPR054722">
    <property type="entry name" value="PolX-like_BBD"/>
</dbReference>
<accession>A0AAD8JMY9</accession>
<dbReference type="PANTHER" id="PTHR47592">
    <property type="entry name" value="PBF68 PROTEIN"/>
    <property type="match status" value="1"/>
</dbReference>
<evidence type="ECO:0000256" key="1">
    <source>
        <dbReference type="PROSITE-ProRule" id="PRU00047"/>
    </source>
</evidence>
<dbReference type="EMBL" id="JAUHHV010000011">
    <property type="protein sequence ID" value="KAK1406718.1"/>
    <property type="molecule type" value="Genomic_DNA"/>
</dbReference>
<dbReference type="PANTHER" id="PTHR47592:SF27">
    <property type="entry name" value="OS08G0421700 PROTEIN"/>
    <property type="match status" value="1"/>
</dbReference>
<dbReference type="AlphaFoldDB" id="A0AAD8JMY9"/>
<feature type="compositionally biased region" description="Polar residues" evidence="2">
    <location>
        <begin position="396"/>
        <end position="412"/>
    </location>
</feature>
<sequence>MGSLSTGSSSKSEVEALFVGKGKGRFRAGQSQGSSRLREKNKSHEQHERNNKETEKKDTGNGRPSRPFGRRFPHNCYNCGRRGHMAKNCRSPPMEESNVATTQNEEGWDAEAFVAQTEEVYAFTATTERKGNRLDEWIVDSGCSNHMTGDKGKLSNLLKYGGSRVVVLADNSKYPIDHIGDVVFPSGDRTNGLTLNDVYHVGGMKKNLLSVPQITEADHYNETVYVLNAESAFVERTKGNHGADLWHQRLGHVGYDKLGLMADKALVNGLPKVHINKEIVCSGCQFGKASQLPYSKSDFKAKEALELVHSDVFGPVKQPSIQGYDAERKGWRCCEPDTGKVYVSRNVIFDENTSWWSMDSQVLPDSQKLLEDLEVAKVQLKFDDTVDADEIHNEESSQQSSATNVEEVSEQASGPRKSHRVRKPNPRYVNANIAVVEDRFIEPESFEEAFDKKEWQNAMKEEMSALLSNQTWDLVPKPKDVMPVSCK</sequence>
<comment type="caution">
    <text evidence="4">The sequence shown here is derived from an EMBL/GenBank/DDBJ whole genome shotgun (WGS) entry which is preliminary data.</text>
</comment>
<dbReference type="Gene3D" id="4.10.60.10">
    <property type="entry name" value="Zinc finger, CCHC-type"/>
    <property type="match status" value="1"/>
</dbReference>
<gene>
    <name evidence="4" type="ORF">QVD17_38326</name>
</gene>